<feature type="domain" description="RecA family profile 1" evidence="13">
    <location>
        <begin position="36"/>
        <end position="195"/>
    </location>
</feature>
<dbReference type="InterPro" id="IPR020587">
    <property type="entry name" value="RecA_monomer-monomer_interface"/>
</dbReference>
<keyword evidence="6 10" id="KW-0238">DNA-binding</keyword>
<dbReference type="SMART" id="SM00382">
    <property type="entry name" value="AAA"/>
    <property type="match status" value="1"/>
</dbReference>
<evidence type="ECO:0000259" key="14">
    <source>
        <dbReference type="PROSITE" id="PS50163"/>
    </source>
</evidence>
<dbReference type="PANTHER" id="PTHR45900:SF1">
    <property type="entry name" value="MITOCHONDRIAL DNA REPAIR PROTEIN RECA HOMOLOG-RELATED"/>
    <property type="match status" value="1"/>
</dbReference>
<keyword evidence="10" id="KW-0963">Cytoplasm</keyword>
<evidence type="ECO:0000256" key="2">
    <source>
        <dbReference type="ARBA" id="ARBA00015553"/>
    </source>
</evidence>
<dbReference type="GO" id="GO:0009432">
    <property type="term" value="P:SOS response"/>
    <property type="evidence" value="ECO:0007669"/>
    <property type="project" value="UniProtKB-UniRule"/>
</dbReference>
<evidence type="ECO:0000259" key="13">
    <source>
        <dbReference type="PROSITE" id="PS50162"/>
    </source>
</evidence>
<keyword evidence="8 10" id="KW-0234">DNA repair</keyword>
<dbReference type="GO" id="GO:0140664">
    <property type="term" value="F:ATP-dependent DNA damage sensor activity"/>
    <property type="evidence" value="ECO:0007669"/>
    <property type="project" value="InterPro"/>
</dbReference>
<dbReference type="InterPro" id="IPR049261">
    <property type="entry name" value="RecA-like_C"/>
</dbReference>
<keyword evidence="3 10" id="KW-0547">Nucleotide-binding</keyword>
<dbReference type="PROSITE" id="PS50163">
    <property type="entry name" value="RECA_3"/>
    <property type="match status" value="1"/>
</dbReference>
<evidence type="ECO:0000256" key="7">
    <source>
        <dbReference type="ARBA" id="ARBA00023172"/>
    </source>
</evidence>
<dbReference type="GO" id="GO:0005829">
    <property type="term" value="C:cytosol"/>
    <property type="evidence" value="ECO:0007669"/>
    <property type="project" value="TreeGrafter"/>
</dbReference>
<accession>A0A9D1E3P8</accession>
<comment type="subcellular location">
    <subcellularLocation>
        <location evidence="10">Cytoplasm</location>
    </subcellularLocation>
</comment>
<proteinExistence type="inferred from homology"/>
<dbReference type="NCBIfam" id="TIGR02012">
    <property type="entry name" value="tigrfam_recA"/>
    <property type="match status" value="1"/>
</dbReference>
<evidence type="ECO:0000313" key="15">
    <source>
        <dbReference type="EMBL" id="HIR65923.1"/>
    </source>
</evidence>
<dbReference type="Gene3D" id="3.40.50.300">
    <property type="entry name" value="P-loop containing nucleotide triphosphate hydrolases"/>
    <property type="match status" value="1"/>
</dbReference>
<dbReference type="PANTHER" id="PTHR45900">
    <property type="entry name" value="RECA"/>
    <property type="match status" value="1"/>
</dbReference>
<comment type="caution">
    <text evidence="10">Lacks conserved residue(s) required for the propagation of feature annotation.</text>
</comment>
<reference evidence="15" key="1">
    <citation type="submission" date="2020-10" db="EMBL/GenBank/DDBJ databases">
        <authorList>
            <person name="Gilroy R."/>
        </authorList>
    </citation>
    <scope>NUCLEOTIDE SEQUENCE</scope>
    <source>
        <strain evidence="15">CHK121-14286</strain>
    </source>
</reference>
<evidence type="ECO:0000313" key="16">
    <source>
        <dbReference type="Proteomes" id="UP000824200"/>
    </source>
</evidence>
<dbReference type="GO" id="GO:0005524">
    <property type="term" value="F:ATP binding"/>
    <property type="evidence" value="ECO:0007669"/>
    <property type="project" value="UniProtKB-UniRule"/>
</dbReference>
<dbReference type="Pfam" id="PF21096">
    <property type="entry name" value="RecA_C"/>
    <property type="match status" value="1"/>
</dbReference>
<evidence type="ECO:0000256" key="1">
    <source>
        <dbReference type="ARBA" id="ARBA00009391"/>
    </source>
</evidence>
<dbReference type="PRINTS" id="PR00142">
    <property type="entry name" value="RECA"/>
</dbReference>
<comment type="similarity">
    <text evidence="1 10 12">Belongs to the RecA family.</text>
</comment>
<evidence type="ECO:0000256" key="10">
    <source>
        <dbReference type="HAMAP-Rule" id="MF_00268"/>
    </source>
</evidence>
<dbReference type="CDD" id="cd00983">
    <property type="entry name" value="RecA"/>
    <property type="match status" value="1"/>
</dbReference>
<keyword evidence="9 10" id="KW-0742">SOS response</keyword>
<evidence type="ECO:0000256" key="6">
    <source>
        <dbReference type="ARBA" id="ARBA00023125"/>
    </source>
</evidence>
<dbReference type="SUPFAM" id="SSF54752">
    <property type="entry name" value="RecA protein, C-terminal domain"/>
    <property type="match status" value="1"/>
</dbReference>
<evidence type="ECO:0000256" key="9">
    <source>
        <dbReference type="ARBA" id="ARBA00023236"/>
    </source>
</evidence>
<dbReference type="GO" id="GO:0003684">
    <property type="term" value="F:damaged DNA binding"/>
    <property type="evidence" value="ECO:0007669"/>
    <property type="project" value="UniProtKB-UniRule"/>
</dbReference>
<evidence type="ECO:0000256" key="11">
    <source>
        <dbReference type="RuleBase" id="RU000526"/>
    </source>
</evidence>
<evidence type="ECO:0000256" key="4">
    <source>
        <dbReference type="ARBA" id="ARBA00022763"/>
    </source>
</evidence>
<dbReference type="GO" id="GO:0006310">
    <property type="term" value="P:DNA recombination"/>
    <property type="evidence" value="ECO:0007669"/>
    <property type="project" value="UniProtKB-UniRule"/>
</dbReference>
<evidence type="ECO:0000256" key="8">
    <source>
        <dbReference type="ARBA" id="ARBA00023204"/>
    </source>
</evidence>
<dbReference type="InterPro" id="IPR020588">
    <property type="entry name" value="RecA_ATP-bd"/>
</dbReference>
<dbReference type="InterPro" id="IPR013765">
    <property type="entry name" value="DNA_recomb/repair_RecA"/>
</dbReference>
<evidence type="ECO:0000256" key="12">
    <source>
        <dbReference type="RuleBase" id="RU004527"/>
    </source>
</evidence>
<keyword evidence="5 10" id="KW-0067">ATP-binding</keyword>
<dbReference type="GO" id="GO:0006281">
    <property type="term" value="P:DNA repair"/>
    <property type="evidence" value="ECO:0007669"/>
    <property type="project" value="UniProtKB-UniRule"/>
</dbReference>
<keyword evidence="4 10" id="KW-0227">DNA damage</keyword>
<evidence type="ECO:0000256" key="3">
    <source>
        <dbReference type="ARBA" id="ARBA00022741"/>
    </source>
</evidence>
<evidence type="ECO:0000256" key="5">
    <source>
        <dbReference type="ARBA" id="ARBA00022840"/>
    </source>
</evidence>
<dbReference type="InterPro" id="IPR003593">
    <property type="entry name" value="AAA+_ATPase"/>
</dbReference>
<dbReference type="FunFam" id="3.40.50.300:FF:000087">
    <property type="entry name" value="Recombinase RecA"/>
    <property type="match status" value="1"/>
</dbReference>
<gene>
    <name evidence="10 15" type="primary">recA</name>
    <name evidence="15" type="ORF">IAC95_03450</name>
</gene>
<sequence length="336" mass="36178">MNEDKKKALEQTIMQIEKEFGKGSIMKLGSYAATRNIDVIPTGCLPLDIALGVGGLPRGRIIEIYGPEASGKTTVTLHVIAQVQKMGGTAAFIDAEQALDPVYAANLGINLDELYISQPDSGEQALDILDYLVRSNAIDLIVVDSVAALTPKAELEGDMGDSHMGVQARLMSQCLRKIIAVGNKSNTCIIFINQLRDKIGVMFGNPETTTGGKALKFYASVRLDVRKIDQVKDGSEIVGSKTRVKVVKNKVAPPFKTAEFEIIFGKGISNSGCVLDLAVANGIIEKSGSWFSYNGERVGQGRENAKAWLEKNPEVMSAIEAKVKEVLQPAPAEQPV</sequence>
<name>A0A9D1E3P8_9BACT</name>
<comment type="function">
    <text evidence="10">Can catalyze the hydrolysis of ATP in the presence of single-stranded DNA, the ATP-dependent uptake of single-stranded DNA by duplex DNA, and the ATP-dependent hybridization of homologous single-stranded DNAs. It interacts with LexA causing its activation and leading to its autocatalytic cleavage.</text>
</comment>
<dbReference type="InterPro" id="IPR027417">
    <property type="entry name" value="P-loop_NTPase"/>
</dbReference>
<dbReference type="InterPro" id="IPR023400">
    <property type="entry name" value="RecA_C_sf"/>
</dbReference>
<dbReference type="InterPro" id="IPR049428">
    <property type="entry name" value="RecA-like_N"/>
</dbReference>
<dbReference type="EMBL" id="DVHL01000029">
    <property type="protein sequence ID" value="HIR65923.1"/>
    <property type="molecule type" value="Genomic_DNA"/>
</dbReference>
<reference evidence="15" key="2">
    <citation type="journal article" date="2021" name="PeerJ">
        <title>Extensive microbial diversity within the chicken gut microbiome revealed by metagenomics and culture.</title>
        <authorList>
            <person name="Gilroy R."/>
            <person name="Ravi A."/>
            <person name="Getino M."/>
            <person name="Pursley I."/>
            <person name="Horton D.L."/>
            <person name="Alikhan N.F."/>
            <person name="Baker D."/>
            <person name="Gharbi K."/>
            <person name="Hall N."/>
            <person name="Watson M."/>
            <person name="Adriaenssens E.M."/>
            <person name="Foster-Nyarko E."/>
            <person name="Jarju S."/>
            <person name="Secka A."/>
            <person name="Antonio M."/>
            <person name="Oren A."/>
            <person name="Chaudhuri R.R."/>
            <person name="La Ragione R."/>
            <person name="Hildebrand F."/>
            <person name="Pallen M.J."/>
        </authorList>
    </citation>
    <scope>NUCLEOTIDE SEQUENCE</scope>
    <source>
        <strain evidence="15">CHK121-14286</strain>
    </source>
</reference>
<organism evidence="15 16">
    <name type="scientific">Candidatus Fimimonas gallinarum</name>
    <dbReference type="NCBI Taxonomy" id="2840821"/>
    <lineage>
        <taxon>Bacteria</taxon>
        <taxon>Pseudomonadati</taxon>
        <taxon>Myxococcota</taxon>
        <taxon>Myxococcia</taxon>
        <taxon>Myxococcales</taxon>
        <taxon>Cystobacterineae</taxon>
        <taxon>Myxococcaceae</taxon>
        <taxon>Myxococcaceae incertae sedis</taxon>
        <taxon>Candidatus Fimimonas</taxon>
    </lineage>
</organism>
<dbReference type="AlphaFoldDB" id="A0A9D1E3P8"/>
<dbReference type="InterPro" id="IPR020584">
    <property type="entry name" value="DNA_recomb/repair_RecA_CS"/>
</dbReference>
<dbReference type="HAMAP" id="MF_00268">
    <property type="entry name" value="RecA"/>
    <property type="match status" value="1"/>
</dbReference>
<keyword evidence="7 10" id="KW-0233">DNA recombination</keyword>
<dbReference type="PROSITE" id="PS00321">
    <property type="entry name" value="RECA_1"/>
    <property type="match status" value="1"/>
</dbReference>
<dbReference type="PROSITE" id="PS50162">
    <property type="entry name" value="RECA_2"/>
    <property type="match status" value="1"/>
</dbReference>
<comment type="caution">
    <text evidence="15">The sequence shown here is derived from an EMBL/GenBank/DDBJ whole genome shotgun (WGS) entry which is preliminary data.</text>
</comment>
<dbReference type="SUPFAM" id="SSF52540">
    <property type="entry name" value="P-loop containing nucleoside triphosphate hydrolases"/>
    <property type="match status" value="1"/>
</dbReference>
<dbReference type="GO" id="GO:0003697">
    <property type="term" value="F:single-stranded DNA binding"/>
    <property type="evidence" value="ECO:0007669"/>
    <property type="project" value="UniProtKB-UniRule"/>
</dbReference>
<protein>
    <recommendedName>
        <fullName evidence="2 10">Protein RecA</fullName>
    </recommendedName>
    <alternativeName>
        <fullName evidence="10 11">Recombinase A</fullName>
    </alternativeName>
</protein>
<dbReference type="Pfam" id="PF00154">
    <property type="entry name" value="RecA_N"/>
    <property type="match status" value="1"/>
</dbReference>
<feature type="domain" description="RecA family profile 2" evidence="14">
    <location>
        <begin position="200"/>
        <end position="273"/>
    </location>
</feature>
<dbReference type="Proteomes" id="UP000824200">
    <property type="component" value="Unassembled WGS sequence"/>
</dbReference>